<dbReference type="Proteomes" id="UP001157114">
    <property type="component" value="Unassembled WGS sequence"/>
</dbReference>
<dbReference type="SUPFAM" id="SSF51004">
    <property type="entry name" value="C-terminal (heme d1) domain of cytochrome cd1-nitrite reductase"/>
    <property type="match status" value="1"/>
</dbReference>
<accession>A0ABQ6GAM6</accession>
<evidence type="ECO:0000256" key="1">
    <source>
        <dbReference type="ARBA" id="ARBA00005564"/>
    </source>
</evidence>
<dbReference type="PANTHER" id="PTHR30344">
    <property type="entry name" value="6-PHOSPHOGLUCONOLACTONASE-RELATED"/>
    <property type="match status" value="1"/>
</dbReference>
<dbReference type="Gene3D" id="2.130.10.10">
    <property type="entry name" value="YVTN repeat-like/Quinoprotein amine dehydrogenase"/>
    <property type="match status" value="1"/>
</dbReference>
<dbReference type="Pfam" id="PF10282">
    <property type="entry name" value="Lactonase"/>
    <property type="match status" value="1"/>
</dbReference>
<proteinExistence type="inferred from homology"/>
<reference evidence="3 4" key="1">
    <citation type="submission" date="2023-03" db="EMBL/GenBank/DDBJ databases">
        <title>Draft genome sequence of the bacteria which degrade cell wall of Tricholomamatutake.</title>
        <authorList>
            <person name="Konishi Y."/>
            <person name="Fukuta Y."/>
            <person name="Shirasaka N."/>
        </authorList>
    </citation>
    <scope>NUCLEOTIDE SEQUENCE [LARGE SCALE GENOMIC DNA]</scope>
    <source>
        <strain evidence="4">mu1</strain>
    </source>
</reference>
<evidence type="ECO:0000313" key="4">
    <source>
        <dbReference type="Proteomes" id="UP001157114"/>
    </source>
</evidence>
<feature type="region of interest" description="Disordered" evidence="2">
    <location>
        <begin position="140"/>
        <end position="159"/>
    </location>
</feature>
<dbReference type="InterPro" id="IPR011048">
    <property type="entry name" value="Haem_d1_sf"/>
</dbReference>
<organism evidence="3 4">
    <name type="scientific">Paenibacillus glycanilyticus</name>
    <dbReference type="NCBI Taxonomy" id="126569"/>
    <lineage>
        <taxon>Bacteria</taxon>
        <taxon>Bacillati</taxon>
        <taxon>Bacillota</taxon>
        <taxon>Bacilli</taxon>
        <taxon>Bacillales</taxon>
        <taxon>Paenibacillaceae</taxon>
        <taxon>Paenibacillus</taxon>
    </lineage>
</organism>
<dbReference type="InterPro" id="IPR019405">
    <property type="entry name" value="Lactonase_7-beta_prop"/>
</dbReference>
<evidence type="ECO:0008006" key="5">
    <source>
        <dbReference type="Google" id="ProtNLM"/>
    </source>
</evidence>
<dbReference type="InterPro" id="IPR050282">
    <property type="entry name" value="Cycloisomerase_2"/>
</dbReference>
<comment type="similarity">
    <text evidence="1">Belongs to the cycloisomerase 2 family.</text>
</comment>
<evidence type="ECO:0000313" key="3">
    <source>
        <dbReference type="EMBL" id="GLX67310.1"/>
    </source>
</evidence>
<keyword evidence="4" id="KW-1185">Reference proteome</keyword>
<dbReference type="RefSeq" id="WP_284238055.1">
    <property type="nucleotide sequence ID" value="NZ_BSSQ01000006.1"/>
</dbReference>
<dbReference type="EMBL" id="BSSQ01000006">
    <property type="protein sequence ID" value="GLX67310.1"/>
    <property type="molecule type" value="Genomic_DNA"/>
</dbReference>
<feature type="compositionally biased region" description="Polar residues" evidence="2">
    <location>
        <begin position="147"/>
        <end position="159"/>
    </location>
</feature>
<dbReference type="InterPro" id="IPR015943">
    <property type="entry name" value="WD40/YVTN_repeat-like_dom_sf"/>
</dbReference>
<dbReference type="PANTHER" id="PTHR30344:SF1">
    <property type="entry name" value="6-PHOSPHOGLUCONOLACTONASE"/>
    <property type="match status" value="1"/>
</dbReference>
<comment type="caution">
    <text evidence="3">The sequence shown here is derived from an EMBL/GenBank/DDBJ whole genome shotgun (WGS) entry which is preliminary data.</text>
</comment>
<sequence length="356" mass="38241">MTLHNEKLTVFIGSYAESENSGVYRYEFDPAEGTLALKEQASGLKNPTFLNVDAAKNRLYAIAEGADAEGAKVGDAVAFSIEGGGLAELNRKLAITAPSCHIQRDASSEFALLCSYHGGRISLVSLTDNGEIGEILDIQQHEGSGPHPNQKTPHPHSTNFSPDGKYIFVPDLGIDRIVAYTLDKENRKLVRHGETVVQPGAGPRHMTFHPNGQFAFVINELDSTINSFRYDADQGALEAVQTVSTLPEGFAEANGTAEIAISEDGRFLYGSNRGHDSLAVFAVDAASGELTLVGHVSTEGKHPRHFALVPGGQFAITANKDTNNVAVFRISESGMPVFTGYSIEIFQPVCVIPVRV</sequence>
<name>A0ABQ6GAM6_9BACL</name>
<evidence type="ECO:0000256" key="2">
    <source>
        <dbReference type="SAM" id="MobiDB-lite"/>
    </source>
</evidence>
<gene>
    <name evidence="3" type="ORF">MU1_16550</name>
</gene>
<protein>
    <recommendedName>
        <fullName evidence="5">6-phosphogluconolactonase</fullName>
    </recommendedName>
</protein>